<proteinExistence type="predicted"/>
<evidence type="ECO:0000313" key="1">
    <source>
        <dbReference type="EMBL" id="MBF7978193.1"/>
    </source>
</evidence>
<dbReference type="PANTHER" id="PTHR38453:SF1">
    <property type="entry name" value="CYTOPLASMIC PROTEIN"/>
    <property type="match status" value="1"/>
</dbReference>
<name>A0ABS0DZC1_9GAMM</name>
<gene>
    <name evidence="1" type="ORF">IV433_02070</name>
</gene>
<comment type="caution">
    <text evidence="1">The sequence shown here is derived from an EMBL/GenBank/DDBJ whole genome shotgun (WGS) entry which is preliminary data.</text>
</comment>
<keyword evidence="2" id="KW-1185">Reference proteome</keyword>
<dbReference type="PANTHER" id="PTHR38453">
    <property type="entry name" value="CYTOPLASMIC PROTEIN-RELATED"/>
    <property type="match status" value="1"/>
</dbReference>
<dbReference type="EMBL" id="JADOBI010000001">
    <property type="protein sequence ID" value="MBF7978193.1"/>
    <property type="molecule type" value="Genomic_DNA"/>
</dbReference>
<dbReference type="InterPro" id="IPR007423">
    <property type="entry name" value="Sel_put"/>
</dbReference>
<reference evidence="1 2" key="1">
    <citation type="submission" date="2020-11" db="EMBL/GenBank/DDBJ databases">
        <title>Taxonomic investigation of Rahnella strains.</title>
        <authorList>
            <person name="Lee S.D."/>
        </authorList>
    </citation>
    <scope>NUCLEOTIDE SEQUENCE [LARGE SCALE GENOMIC DNA]</scope>
    <source>
        <strain evidence="1 2">SAP-17</strain>
    </source>
</reference>
<dbReference type="Pfam" id="PF04328">
    <property type="entry name" value="Sel_put"/>
    <property type="match status" value="1"/>
</dbReference>
<evidence type="ECO:0000313" key="2">
    <source>
        <dbReference type="Proteomes" id="UP000636811"/>
    </source>
</evidence>
<protein>
    <submittedName>
        <fullName evidence="1">YbdD/YjiX family protein</fullName>
    </submittedName>
</protein>
<accession>A0ABS0DZC1</accession>
<dbReference type="Proteomes" id="UP000636811">
    <property type="component" value="Unassembled WGS sequence"/>
</dbReference>
<sequence length="101" mass="11841">MSESRSLFKTPRLTAFHIIRCRPLFIVEPKPHNIAGWLRLAVKRTAQSFRLMVGVQDYRNYVAHMQVRHPEMAPMTEREFHRRCLEARFPSEGGKMGKCPC</sequence>
<organism evidence="1 2">
    <name type="scientific">Rahnella laticis</name>
    <dbReference type="NCBI Taxonomy" id="2787622"/>
    <lineage>
        <taxon>Bacteria</taxon>
        <taxon>Pseudomonadati</taxon>
        <taxon>Pseudomonadota</taxon>
        <taxon>Gammaproteobacteria</taxon>
        <taxon>Enterobacterales</taxon>
        <taxon>Yersiniaceae</taxon>
        <taxon>Rahnella</taxon>
    </lineage>
</organism>
<dbReference type="RefSeq" id="WP_195812634.1">
    <property type="nucleotide sequence ID" value="NZ_JADOBI010000001.1"/>
</dbReference>